<evidence type="ECO:0000313" key="2">
    <source>
        <dbReference type="EMBL" id="NML73458.1"/>
    </source>
</evidence>
<dbReference type="AlphaFoldDB" id="A0A7Y0ATY3"/>
<dbReference type="EMBL" id="JABBGK010000001">
    <property type="protein sequence ID" value="NML73458.1"/>
    <property type="molecule type" value="Genomic_DNA"/>
</dbReference>
<dbReference type="Gene3D" id="3.10.180.10">
    <property type="entry name" value="2,3-Dihydroxybiphenyl 1,2-Dioxygenase, domain 1"/>
    <property type="match status" value="1"/>
</dbReference>
<keyword evidence="3" id="KW-1185">Reference proteome</keyword>
<dbReference type="InterPro" id="IPR029068">
    <property type="entry name" value="Glyas_Bleomycin-R_OHBP_Dase"/>
</dbReference>
<dbReference type="SUPFAM" id="SSF54593">
    <property type="entry name" value="Glyoxalase/Bleomycin resistance protein/Dihydroxybiphenyl dioxygenase"/>
    <property type="match status" value="1"/>
</dbReference>
<gene>
    <name evidence="2" type="ORF">HHL25_04875</name>
</gene>
<comment type="caution">
    <text evidence="2">The sequence shown here is derived from an EMBL/GenBank/DDBJ whole genome shotgun (WGS) entry which is preliminary data.</text>
</comment>
<evidence type="ECO:0000313" key="3">
    <source>
        <dbReference type="Proteomes" id="UP000541470"/>
    </source>
</evidence>
<dbReference type="Pfam" id="PF13468">
    <property type="entry name" value="Glyoxalase_3"/>
    <property type="match status" value="1"/>
</dbReference>
<name>A0A7Y0ATY3_9HYPH</name>
<evidence type="ECO:0000259" key="1">
    <source>
        <dbReference type="Pfam" id="PF13468"/>
    </source>
</evidence>
<dbReference type="PANTHER" id="PTHR40265">
    <property type="entry name" value="BLL2707 PROTEIN"/>
    <property type="match status" value="1"/>
</dbReference>
<dbReference type="PANTHER" id="PTHR40265:SF1">
    <property type="entry name" value="GLYOXALASE-LIKE DOMAIN-CONTAINING PROTEIN"/>
    <property type="match status" value="1"/>
</dbReference>
<organism evidence="2 3">
    <name type="scientific">Rhizobium terricola</name>
    <dbReference type="NCBI Taxonomy" id="2728849"/>
    <lineage>
        <taxon>Bacteria</taxon>
        <taxon>Pseudomonadati</taxon>
        <taxon>Pseudomonadota</taxon>
        <taxon>Alphaproteobacteria</taxon>
        <taxon>Hyphomicrobiales</taxon>
        <taxon>Rhizobiaceae</taxon>
        <taxon>Rhizobium/Agrobacterium group</taxon>
        <taxon>Rhizobium</taxon>
    </lineage>
</organism>
<dbReference type="InterPro" id="IPR025870">
    <property type="entry name" value="Glyoxalase-like_dom"/>
</dbReference>
<sequence length="298" mass="31900">MTSKQHAVGAVDHLVLPVTSLEATRARFTQLGFTVAPDARHPFGTENACVFFGDDTYLEPLAVGSREECEAAAKAGNMFVARDQAFRFRNGQEGFSAIVVKTADADADHARFAGAGFSGGPMLHFERLFKMADGSEVLGGFKLAFAADLRAPDFFLFACERVNPLPADRGALARHANGALGLSAVVLVEENPSDFQYLLEEVFEQRAVEAHSFGIALQTRNVKVEALTPEGLDGYFGIDARVAGRGLNGRLVIVRVGDIGVTERLLAANGVAFSRRGARLIVPHEAGQGVAFAFEEVS</sequence>
<dbReference type="RefSeq" id="WP_169587803.1">
    <property type="nucleotide sequence ID" value="NZ_JABBGK010000001.1"/>
</dbReference>
<feature type="domain" description="Glyoxalase-like" evidence="1">
    <location>
        <begin position="11"/>
        <end position="202"/>
    </location>
</feature>
<protein>
    <submittedName>
        <fullName evidence="2">VOC family protein</fullName>
    </submittedName>
</protein>
<accession>A0A7Y0ATY3</accession>
<reference evidence="2 3" key="1">
    <citation type="submission" date="2020-04" db="EMBL/GenBank/DDBJ databases">
        <title>Rhizobium sp. S-51 isolated from soil.</title>
        <authorList>
            <person name="Dahal R.H."/>
        </authorList>
    </citation>
    <scope>NUCLEOTIDE SEQUENCE [LARGE SCALE GENOMIC DNA]</scope>
    <source>
        <strain evidence="2 3">S-51</strain>
    </source>
</reference>
<proteinExistence type="predicted"/>
<dbReference type="Proteomes" id="UP000541470">
    <property type="component" value="Unassembled WGS sequence"/>
</dbReference>